<gene>
    <name evidence="1" type="ORF">PMAYCL1PPCAC_12632</name>
</gene>
<proteinExistence type="predicted"/>
<name>A0AAN5CFW4_9BILA</name>
<dbReference type="Proteomes" id="UP001328107">
    <property type="component" value="Unassembled WGS sequence"/>
</dbReference>
<evidence type="ECO:0000313" key="1">
    <source>
        <dbReference type="EMBL" id="GMR42437.1"/>
    </source>
</evidence>
<feature type="non-terminal residue" evidence="1">
    <location>
        <position position="1"/>
    </location>
</feature>
<comment type="caution">
    <text evidence="1">The sequence shown here is derived from an EMBL/GenBank/DDBJ whole genome shotgun (WGS) entry which is preliminary data.</text>
</comment>
<evidence type="ECO:0000313" key="2">
    <source>
        <dbReference type="Proteomes" id="UP001328107"/>
    </source>
</evidence>
<protein>
    <submittedName>
        <fullName evidence="1">Uncharacterized protein</fullName>
    </submittedName>
</protein>
<accession>A0AAN5CFW4</accession>
<sequence length="259" mass="30050">KFPVESDMKREGQIDCRTRSQTYVERNPKLDSVWRIDIVKVSSHDLRVFFQGYPAASIHSSQSLDRIRSLMMYSEVAGVEQYIDVIYPNSKIPSINVQKWLNGEREASSEVVVDIGSFPIGTQLRFVTFMNSFENTNIYRFVGLRLKHDRMKTPVAVMQSWHDRHQRISIHYKEEYDNYEKNKVTCFDGNGLGDLVHYDLTRVGWSRVKIRLFHVRDTVIECELNLPPMGRDLDQTLQVIVANGASLLYLNESRLSVPC</sequence>
<dbReference type="EMBL" id="BTRK01000003">
    <property type="protein sequence ID" value="GMR42437.1"/>
    <property type="molecule type" value="Genomic_DNA"/>
</dbReference>
<dbReference type="AlphaFoldDB" id="A0AAN5CFW4"/>
<reference evidence="2" key="1">
    <citation type="submission" date="2022-10" db="EMBL/GenBank/DDBJ databases">
        <title>Genome assembly of Pristionchus species.</title>
        <authorList>
            <person name="Yoshida K."/>
            <person name="Sommer R.J."/>
        </authorList>
    </citation>
    <scope>NUCLEOTIDE SEQUENCE [LARGE SCALE GENOMIC DNA]</scope>
    <source>
        <strain evidence="2">RS5460</strain>
    </source>
</reference>
<organism evidence="1 2">
    <name type="scientific">Pristionchus mayeri</name>
    <dbReference type="NCBI Taxonomy" id="1317129"/>
    <lineage>
        <taxon>Eukaryota</taxon>
        <taxon>Metazoa</taxon>
        <taxon>Ecdysozoa</taxon>
        <taxon>Nematoda</taxon>
        <taxon>Chromadorea</taxon>
        <taxon>Rhabditida</taxon>
        <taxon>Rhabditina</taxon>
        <taxon>Diplogasteromorpha</taxon>
        <taxon>Diplogasteroidea</taxon>
        <taxon>Neodiplogasteridae</taxon>
        <taxon>Pristionchus</taxon>
    </lineage>
</organism>
<keyword evidence="2" id="KW-1185">Reference proteome</keyword>